<feature type="transmembrane region" description="Helical" evidence="7">
    <location>
        <begin position="109"/>
        <end position="130"/>
    </location>
</feature>
<feature type="transmembrane region" description="Helical" evidence="7">
    <location>
        <begin position="71"/>
        <end position="97"/>
    </location>
</feature>
<evidence type="ECO:0000256" key="2">
    <source>
        <dbReference type="ARBA" id="ARBA00022448"/>
    </source>
</evidence>
<dbReference type="Proteomes" id="UP000595917">
    <property type="component" value="Chromosome"/>
</dbReference>
<gene>
    <name evidence="9" type="ORF">JFL75_01465</name>
</gene>
<keyword evidence="6 7" id="KW-0472">Membrane</keyword>
<feature type="transmembrane region" description="Helical" evidence="7">
    <location>
        <begin position="213"/>
        <end position="233"/>
    </location>
</feature>
<dbReference type="InterPro" id="IPR000515">
    <property type="entry name" value="MetI-like"/>
</dbReference>
<evidence type="ECO:0000259" key="8">
    <source>
        <dbReference type="PROSITE" id="PS50928"/>
    </source>
</evidence>
<proteinExistence type="inferred from homology"/>
<comment type="subcellular location">
    <subcellularLocation>
        <location evidence="1 7">Cell membrane</location>
        <topology evidence="1 7">Multi-pass membrane protein</topology>
    </subcellularLocation>
</comment>
<evidence type="ECO:0000313" key="10">
    <source>
        <dbReference type="Proteomes" id="UP000595917"/>
    </source>
</evidence>
<comment type="similarity">
    <text evidence="7">Belongs to the binding-protein-dependent transport system permease family.</text>
</comment>
<feature type="transmembrane region" description="Helical" evidence="7">
    <location>
        <begin position="267"/>
        <end position="287"/>
    </location>
</feature>
<evidence type="ECO:0000256" key="5">
    <source>
        <dbReference type="ARBA" id="ARBA00022989"/>
    </source>
</evidence>
<evidence type="ECO:0000256" key="1">
    <source>
        <dbReference type="ARBA" id="ARBA00004651"/>
    </source>
</evidence>
<organism evidence="9 10">
    <name type="scientific">Breznakiella homolactica</name>
    <dbReference type="NCBI Taxonomy" id="2798577"/>
    <lineage>
        <taxon>Bacteria</taxon>
        <taxon>Pseudomonadati</taxon>
        <taxon>Spirochaetota</taxon>
        <taxon>Spirochaetia</taxon>
        <taxon>Spirochaetales</taxon>
        <taxon>Breznakiellaceae</taxon>
        <taxon>Breznakiella</taxon>
    </lineage>
</organism>
<dbReference type="EMBL" id="CP067089">
    <property type="protein sequence ID" value="QQO09614.1"/>
    <property type="molecule type" value="Genomic_DNA"/>
</dbReference>
<evidence type="ECO:0000256" key="7">
    <source>
        <dbReference type="RuleBase" id="RU363032"/>
    </source>
</evidence>
<name>A0A7T7XNI2_9SPIR</name>
<keyword evidence="10" id="KW-1185">Reference proteome</keyword>
<dbReference type="RefSeq" id="WP_215626917.1">
    <property type="nucleotide sequence ID" value="NZ_CP067089.2"/>
</dbReference>
<keyword evidence="4 7" id="KW-0812">Transmembrane</keyword>
<dbReference type="PROSITE" id="PS50928">
    <property type="entry name" value="ABC_TM1"/>
    <property type="match status" value="1"/>
</dbReference>
<feature type="transmembrane region" description="Helical" evidence="7">
    <location>
        <begin position="12"/>
        <end position="38"/>
    </location>
</feature>
<dbReference type="AlphaFoldDB" id="A0A7T7XNI2"/>
<accession>A0A7T7XNI2</accession>
<dbReference type="GO" id="GO:0005886">
    <property type="term" value="C:plasma membrane"/>
    <property type="evidence" value="ECO:0007669"/>
    <property type="project" value="UniProtKB-SubCell"/>
</dbReference>
<dbReference type="PANTHER" id="PTHR30193">
    <property type="entry name" value="ABC TRANSPORTER PERMEASE PROTEIN"/>
    <property type="match status" value="1"/>
</dbReference>
<keyword evidence="2 7" id="KW-0813">Transport</keyword>
<dbReference type="InterPro" id="IPR051393">
    <property type="entry name" value="ABC_transporter_permease"/>
</dbReference>
<evidence type="ECO:0000313" key="9">
    <source>
        <dbReference type="EMBL" id="QQO09614.1"/>
    </source>
</evidence>
<dbReference type="Gene3D" id="1.10.3720.10">
    <property type="entry name" value="MetI-like"/>
    <property type="match status" value="1"/>
</dbReference>
<sequence>MRQSLKKVPYGWIYLFLAPTLILYGMYTIWPVIATFWYSLLDWNGFQSSGTFTGLENYRELFSDSLFWNSISVTFLFLVIVVPIRFFVSLAIALLLNWSRFKFKSFFRVMIFIPVVTTSAIIGTIMNMFFDPSQGPVNIILMKLGLMKENIFLLGNADTALVTSGVIWCWKWLGISLIYWIASLQSIPEELYESAKIDGANAWKSFTKITAPLLVPFGVIILILTLSDALRVFDLMLTLTKGGPFFRTEVIEIFIYRWAFSSSIPRLGYASAAATVFGLFFIVLTVVQLSLNKIIRKGD</sequence>
<evidence type="ECO:0000256" key="3">
    <source>
        <dbReference type="ARBA" id="ARBA00022475"/>
    </source>
</evidence>
<dbReference type="PANTHER" id="PTHR30193:SF37">
    <property type="entry name" value="INNER MEMBRANE ABC TRANSPORTER PERMEASE PROTEIN YCJO"/>
    <property type="match status" value="1"/>
</dbReference>
<evidence type="ECO:0000256" key="4">
    <source>
        <dbReference type="ARBA" id="ARBA00022692"/>
    </source>
</evidence>
<dbReference type="KEGG" id="bhc:JFL75_01465"/>
<dbReference type="InterPro" id="IPR035906">
    <property type="entry name" value="MetI-like_sf"/>
</dbReference>
<evidence type="ECO:0000256" key="6">
    <source>
        <dbReference type="ARBA" id="ARBA00023136"/>
    </source>
</evidence>
<dbReference type="Pfam" id="PF00528">
    <property type="entry name" value="BPD_transp_1"/>
    <property type="match status" value="1"/>
</dbReference>
<protein>
    <submittedName>
        <fullName evidence="9">Sugar ABC transporter permease</fullName>
    </submittedName>
</protein>
<dbReference type="CDD" id="cd06261">
    <property type="entry name" value="TM_PBP2"/>
    <property type="match status" value="1"/>
</dbReference>
<dbReference type="GO" id="GO:0055085">
    <property type="term" value="P:transmembrane transport"/>
    <property type="evidence" value="ECO:0007669"/>
    <property type="project" value="InterPro"/>
</dbReference>
<keyword evidence="5 7" id="KW-1133">Transmembrane helix</keyword>
<keyword evidence="3" id="KW-1003">Cell membrane</keyword>
<reference evidence="9" key="1">
    <citation type="submission" date="2021-01" db="EMBL/GenBank/DDBJ databases">
        <title>Description of Breznakiella homolactica.</title>
        <authorList>
            <person name="Song Y."/>
            <person name="Brune A."/>
        </authorList>
    </citation>
    <scope>NUCLEOTIDE SEQUENCE</scope>
    <source>
        <strain evidence="9">RmG30</strain>
    </source>
</reference>
<dbReference type="SUPFAM" id="SSF161098">
    <property type="entry name" value="MetI-like"/>
    <property type="match status" value="1"/>
</dbReference>
<feature type="domain" description="ABC transmembrane type-1" evidence="8">
    <location>
        <begin position="71"/>
        <end position="288"/>
    </location>
</feature>